<dbReference type="InterPro" id="IPR000306">
    <property type="entry name" value="Znf_FYVE"/>
</dbReference>
<dbReference type="Pfam" id="PF01363">
    <property type="entry name" value="FYVE"/>
    <property type="match status" value="1"/>
</dbReference>
<dbReference type="SUPFAM" id="SSF57903">
    <property type="entry name" value="FYVE/PHD zinc finger"/>
    <property type="match status" value="1"/>
</dbReference>
<evidence type="ECO:0000256" key="5">
    <source>
        <dbReference type="PROSITE-ProRule" id="PRU00091"/>
    </source>
</evidence>
<dbReference type="Gene3D" id="1.20.58.900">
    <property type="match status" value="1"/>
</dbReference>
<proteinExistence type="predicted"/>
<evidence type="ECO:0000256" key="7">
    <source>
        <dbReference type="SAM" id="MobiDB-lite"/>
    </source>
</evidence>
<evidence type="ECO:0000256" key="1">
    <source>
        <dbReference type="ARBA" id="ARBA00022723"/>
    </source>
</evidence>
<keyword evidence="2 5" id="KW-0863">Zinc-finger</keyword>
<dbReference type="InterPro" id="IPR011011">
    <property type="entry name" value="Znf_FYVE_PHD"/>
</dbReference>
<feature type="coiled-coil region" evidence="6">
    <location>
        <begin position="357"/>
        <end position="398"/>
    </location>
</feature>
<dbReference type="AlphaFoldDB" id="A0AAE1F7C1"/>
<feature type="compositionally biased region" description="Polar residues" evidence="7">
    <location>
        <begin position="538"/>
        <end position="556"/>
    </location>
</feature>
<name>A0AAE1F7C1_PETCI</name>
<keyword evidence="3" id="KW-0862">Zinc</keyword>
<dbReference type="FunFam" id="3.30.40.10:FF:000046">
    <property type="entry name" value="RUN and FYVE domain containing 2"/>
    <property type="match status" value="1"/>
</dbReference>
<dbReference type="Pfam" id="PF02759">
    <property type="entry name" value="RUN"/>
    <property type="match status" value="1"/>
</dbReference>
<evidence type="ECO:0000259" key="8">
    <source>
        <dbReference type="PROSITE" id="PS50178"/>
    </source>
</evidence>
<dbReference type="PROSITE" id="PS50826">
    <property type="entry name" value="RUN"/>
    <property type="match status" value="1"/>
</dbReference>
<dbReference type="SMART" id="SM00593">
    <property type="entry name" value="RUN"/>
    <property type="match status" value="1"/>
</dbReference>
<feature type="coiled-coil region" evidence="6">
    <location>
        <begin position="639"/>
        <end position="694"/>
    </location>
</feature>
<feature type="compositionally biased region" description="Polar residues" evidence="7">
    <location>
        <begin position="69"/>
        <end position="80"/>
    </location>
</feature>
<dbReference type="Gene3D" id="3.30.40.10">
    <property type="entry name" value="Zinc/RING finger domain, C3HC4 (zinc finger)"/>
    <property type="match status" value="1"/>
</dbReference>
<dbReference type="PANTHER" id="PTHR45956">
    <property type="entry name" value="RUN AND FYVE DOMAIN-CONTAINING PROTEIN 2-LIKE PROTEIN"/>
    <property type="match status" value="1"/>
</dbReference>
<keyword evidence="11" id="KW-1185">Reference proteome</keyword>
<feature type="coiled-coil region" evidence="6">
    <location>
        <begin position="566"/>
        <end position="607"/>
    </location>
</feature>
<dbReference type="CDD" id="cd17681">
    <property type="entry name" value="RUN_RUFY1_like"/>
    <property type="match status" value="1"/>
</dbReference>
<organism evidence="10 11">
    <name type="scientific">Petrolisthes cinctipes</name>
    <name type="common">Flat porcelain crab</name>
    <dbReference type="NCBI Taxonomy" id="88211"/>
    <lineage>
        <taxon>Eukaryota</taxon>
        <taxon>Metazoa</taxon>
        <taxon>Ecdysozoa</taxon>
        <taxon>Arthropoda</taxon>
        <taxon>Crustacea</taxon>
        <taxon>Multicrustacea</taxon>
        <taxon>Malacostraca</taxon>
        <taxon>Eumalacostraca</taxon>
        <taxon>Eucarida</taxon>
        <taxon>Decapoda</taxon>
        <taxon>Pleocyemata</taxon>
        <taxon>Anomura</taxon>
        <taxon>Galatheoidea</taxon>
        <taxon>Porcellanidae</taxon>
        <taxon>Petrolisthes</taxon>
    </lineage>
</organism>
<dbReference type="SMART" id="SM00064">
    <property type="entry name" value="FYVE"/>
    <property type="match status" value="1"/>
</dbReference>
<feature type="domain" description="FYVE-type" evidence="8">
    <location>
        <begin position="713"/>
        <end position="771"/>
    </location>
</feature>
<dbReference type="SUPFAM" id="SSF140741">
    <property type="entry name" value="RUN domain-like"/>
    <property type="match status" value="1"/>
</dbReference>
<sequence>MVVVEMAGAEDTIYLCNFRVSVDGDWLCLKELAEGGSGSSGATANLERSASTSPGSPPPSGAYSRLPPGSSSLHAFTQPKSGAMEGPDYPSDSPPTSPGSPCEGAAVGGAGGGPLSLLPGLPPGLFAPYVPLTCERDPVCIERSNLVNICKLVVKELIESSLKFGRQLDSDSVPLQHFFIVLEHVLRHGLKPKRGILGPKKELWDLFQMVEKWSYEAQDITASVRDLPTVRTHIGRARAWLRLALMQKKLADYFRLLIERRDDLLTEFYEPGALMLADESIVIMGLLVGLNVIDCNLCVKEEDLDSQMGVIDFSLYLRSATSDASPDDPLEHHTDMTTVLDQKNYIEELNRHLNATVTNLQAKMETLTTTNALMKEDLAIAKNSIHRLHEENDNIRKDKGLPTQQQQEQMIKEAKKASRISVIGCEEEMQDLKRQLEEESAHRRQVEKELELQIQMKAESEMAAKLLEKDIHEKQDTIISLRQQLEEIKDINLEMYQKLQECEQEIFEKGILVTRLQEKTSKISSMLINLQYCSEPSSAPLNKQSSTSSSPGQECESSLKEKTELIGRLEGKAAEMAETMRNLKSQYEECVIQKEAAKETAKKLSDKISDGEIHSSTIETDLKIEKEWRQSLQETMIMDREAKAELQQKIAELLKLQEDHEILKGAHVQLIATVENQERTLEELGAHLSESKLKMADMRDVSKSLREAHWAPDREATHCLLCEKEFSISRRRHHCRHCGNIFCHGCSDNTMPLPSSARPVRVCDTCHTQLLHRYSKSEN</sequence>
<dbReference type="InterPro" id="IPR004012">
    <property type="entry name" value="Run_dom"/>
</dbReference>
<gene>
    <name evidence="10" type="ORF">Pcinc_026049</name>
</gene>
<keyword evidence="1" id="KW-0479">Metal-binding</keyword>
<keyword evidence="4 6" id="KW-0175">Coiled coil</keyword>
<dbReference type="InterPro" id="IPR017455">
    <property type="entry name" value="Znf_FYVE-rel"/>
</dbReference>
<evidence type="ECO:0000256" key="6">
    <source>
        <dbReference type="SAM" id="Coils"/>
    </source>
</evidence>
<dbReference type="EMBL" id="JAWQEG010002980">
    <property type="protein sequence ID" value="KAK3868572.1"/>
    <property type="molecule type" value="Genomic_DNA"/>
</dbReference>
<evidence type="ECO:0000256" key="4">
    <source>
        <dbReference type="ARBA" id="ARBA00023054"/>
    </source>
</evidence>
<feature type="domain" description="RUN" evidence="9">
    <location>
        <begin position="169"/>
        <end position="302"/>
    </location>
</feature>
<dbReference type="GO" id="GO:0005737">
    <property type="term" value="C:cytoplasm"/>
    <property type="evidence" value="ECO:0007669"/>
    <property type="project" value="TreeGrafter"/>
</dbReference>
<reference evidence="10" key="1">
    <citation type="submission" date="2023-10" db="EMBL/GenBank/DDBJ databases">
        <title>Genome assemblies of two species of porcelain crab, Petrolisthes cinctipes and Petrolisthes manimaculis (Anomura: Porcellanidae).</title>
        <authorList>
            <person name="Angst P."/>
        </authorList>
    </citation>
    <scope>NUCLEOTIDE SEQUENCE</scope>
    <source>
        <strain evidence="10">PB745_01</strain>
        <tissue evidence="10">Gill</tissue>
    </source>
</reference>
<evidence type="ECO:0008006" key="12">
    <source>
        <dbReference type="Google" id="ProtNLM"/>
    </source>
</evidence>
<evidence type="ECO:0000256" key="3">
    <source>
        <dbReference type="ARBA" id="ARBA00022833"/>
    </source>
</evidence>
<dbReference type="GO" id="GO:0008270">
    <property type="term" value="F:zinc ion binding"/>
    <property type="evidence" value="ECO:0007669"/>
    <property type="project" value="UniProtKB-KW"/>
</dbReference>
<dbReference type="InterPro" id="IPR047335">
    <property type="entry name" value="RUFY1-3"/>
</dbReference>
<feature type="region of interest" description="Disordered" evidence="7">
    <location>
        <begin position="538"/>
        <end position="561"/>
    </location>
</feature>
<evidence type="ECO:0000259" key="9">
    <source>
        <dbReference type="PROSITE" id="PS50826"/>
    </source>
</evidence>
<accession>A0AAE1F7C1</accession>
<evidence type="ECO:0000313" key="10">
    <source>
        <dbReference type="EMBL" id="KAK3868572.1"/>
    </source>
</evidence>
<dbReference type="InterPro" id="IPR037213">
    <property type="entry name" value="Run_dom_sf"/>
</dbReference>
<protein>
    <recommendedName>
        <fullName evidence="12">RUN and FYVE domain-containing protein 2</fullName>
    </recommendedName>
</protein>
<comment type="caution">
    <text evidence="10">The sequence shown here is derived from an EMBL/GenBank/DDBJ whole genome shotgun (WGS) entry which is preliminary data.</text>
</comment>
<dbReference type="CDD" id="cd15721">
    <property type="entry name" value="FYVE_RUFY1_like"/>
    <property type="match status" value="1"/>
</dbReference>
<evidence type="ECO:0000256" key="2">
    <source>
        <dbReference type="ARBA" id="ARBA00022771"/>
    </source>
</evidence>
<feature type="coiled-coil region" evidence="6">
    <location>
        <begin position="422"/>
        <end position="505"/>
    </location>
</feature>
<dbReference type="FunFam" id="1.20.58.900:FF:000011">
    <property type="entry name" value="Uncharacterized protein, isoform B"/>
    <property type="match status" value="1"/>
</dbReference>
<feature type="region of interest" description="Disordered" evidence="7">
    <location>
        <begin position="36"/>
        <end position="106"/>
    </location>
</feature>
<dbReference type="PANTHER" id="PTHR45956:SF6">
    <property type="entry name" value="RUN DOMAIN-CONTAINING PROTEIN"/>
    <property type="match status" value="1"/>
</dbReference>
<evidence type="ECO:0000313" key="11">
    <source>
        <dbReference type="Proteomes" id="UP001286313"/>
    </source>
</evidence>
<dbReference type="InterPro" id="IPR013083">
    <property type="entry name" value="Znf_RING/FYVE/PHD"/>
</dbReference>
<dbReference type="PROSITE" id="PS50178">
    <property type="entry name" value="ZF_FYVE"/>
    <property type="match status" value="1"/>
</dbReference>
<dbReference type="Proteomes" id="UP001286313">
    <property type="component" value="Unassembled WGS sequence"/>
</dbReference>